<dbReference type="EMBL" id="CP042910">
    <property type="protein sequence ID" value="QEG17306.1"/>
    <property type="molecule type" value="Genomic_DNA"/>
</dbReference>
<evidence type="ECO:0000313" key="4">
    <source>
        <dbReference type="Proteomes" id="UP000322887"/>
    </source>
</evidence>
<proteinExistence type="predicted"/>
<protein>
    <submittedName>
        <fullName evidence="3">Uncharacterized protein</fullName>
    </submittedName>
</protein>
<organism evidence="3 4">
    <name type="scientific">Gimesia maris</name>
    <dbReference type="NCBI Taxonomy" id="122"/>
    <lineage>
        <taxon>Bacteria</taxon>
        <taxon>Pseudomonadati</taxon>
        <taxon>Planctomycetota</taxon>
        <taxon>Planctomycetia</taxon>
        <taxon>Planctomycetales</taxon>
        <taxon>Planctomycetaceae</taxon>
        <taxon>Gimesia</taxon>
    </lineage>
</organism>
<keyword evidence="4" id="KW-1185">Reference proteome</keyword>
<evidence type="ECO:0000256" key="1">
    <source>
        <dbReference type="SAM" id="Coils"/>
    </source>
</evidence>
<gene>
    <name evidence="3" type="ORF">GmarT_31860</name>
</gene>
<keyword evidence="1" id="KW-0175">Coiled coil</keyword>
<evidence type="ECO:0000313" key="3">
    <source>
        <dbReference type="EMBL" id="QEG17306.1"/>
    </source>
</evidence>
<keyword evidence="2" id="KW-0732">Signal</keyword>
<reference evidence="3 4" key="1">
    <citation type="submission" date="2019-08" db="EMBL/GenBank/DDBJ databases">
        <title>Deep-cultivation of Planctomycetes and their phenomic and genomic characterization uncovers novel biology.</title>
        <authorList>
            <person name="Wiegand S."/>
            <person name="Jogler M."/>
            <person name="Boedeker C."/>
            <person name="Pinto D."/>
            <person name="Vollmers J."/>
            <person name="Rivas-Marin E."/>
            <person name="Kohn T."/>
            <person name="Peeters S.H."/>
            <person name="Heuer A."/>
            <person name="Rast P."/>
            <person name="Oberbeckmann S."/>
            <person name="Bunk B."/>
            <person name="Jeske O."/>
            <person name="Meyerdierks A."/>
            <person name="Storesund J.E."/>
            <person name="Kallscheuer N."/>
            <person name="Luecker S."/>
            <person name="Lage O.M."/>
            <person name="Pohl T."/>
            <person name="Merkel B.J."/>
            <person name="Hornburger P."/>
            <person name="Mueller R.-W."/>
            <person name="Bruemmer F."/>
            <person name="Labrenz M."/>
            <person name="Spormann A.M."/>
            <person name="Op den Camp H."/>
            <person name="Overmann J."/>
            <person name="Amann R."/>
            <person name="Jetten M.S.M."/>
            <person name="Mascher T."/>
            <person name="Medema M.H."/>
            <person name="Devos D.P."/>
            <person name="Kaster A.-K."/>
            <person name="Ovreas L."/>
            <person name="Rohde M."/>
            <person name="Galperin M.Y."/>
            <person name="Jogler C."/>
        </authorList>
    </citation>
    <scope>NUCLEOTIDE SEQUENCE [LARGE SCALE GENOMIC DNA]</scope>
    <source>
        <strain evidence="3 4">DSM 8797</strain>
    </source>
</reference>
<feature type="coiled-coil region" evidence="1">
    <location>
        <begin position="125"/>
        <end position="152"/>
    </location>
</feature>
<dbReference type="GeneID" id="98647715"/>
<name>A0ABX5YNH3_9PLAN</name>
<feature type="chain" id="PRO_5045501497" evidence="2">
    <location>
        <begin position="17"/>
        <end position="366"/>
    </location>
</feature>
<evidence type="ECO:0000256" key="2">
    <source>
        <dbReference type="SAM" id="SignalP"/>
    </source>
</evidence>
<feature type="signal peptide" evidence="2">
    <location>
        <begin position="1"/>
        <end position="16"/>
    </location>
</feature>
<dbReference type="RefSeq" id="WP_002643620.1">
    <property type="nucleotide sequence ID" value="NZ_CP042910.1"/>
</dbReference>
<accession>A0ABX5YNH3</accession>
<sequence length="366" mass="42002">MRSVVFILLLATPALAVGKNAQPSDEQILTWLKELKPLPKVHYSFPLALKNFSDELLFEYARISHAISLSGEWGTSEQVDRAVKICKQVNADKPKIPASIAVNYSVWHRHFGKDLPPTDTGPTHRAELENLLKKMESMRDALTAANQKYETDIKLTAALFDSEHFHTRSDNAEWNKAMTEKYNAAYDIVQRIFPKVQIEWYARGAIHPGASPTGWSTASYFALDEKGESFGCPLYQVPEIGYTREIFRRTVQNAEKHGCNEVTPWIALASGYRRQTDKFHEFVLDWNYDLIYSWQLGVEMNHPWYGVPERSERFAPWNKAKIAIFYPAPFDSRVPHWGQHFVSYVRGAQMVKLLPEIPEPKTETVK</sequence>
<dbReference type="Proteomes" id="UP000322887">
    <property type="component" value="Chromosome"/>
</dbReference>